<keyword evidence="5" id="KW-1185">Reference proteome</keyword>
<feature type="region of interest" description="Disordered" evidence="1">
    <location>
        <begin position="1"/>
        <end position="42"/>
    </location>
</feature>
<dbReference type="EMBL" id="BONN01000005">
    <property type="protein sequence ID" value="GIG32876.1"/>
    <property type="molecule type" value="Genomic_DNA"/>
</dbReference>
<feature type="compositionally biased region" description="Pro residues" evidence="1">
    <location>
        <begin position="1"/>
        <end position="11"/>
    </location>
</feature>
<evidence type="ECO:0000313" key="3">
    <source>
        <dbReference type="EMBL" id="NYD87916.1"/>
    </source>
</evidence>
<dbReference type="InterPro" id="IPR021400">
    <property type="entry name" value="DUF3039"/>
</dbReference>
<organism evidence="3 4">
    <name type="scientific">Cellulomonas oligotrophica</name>
    <dbReference type="NCBI Taxonomy" id="931536"/>
    <lineage>
        <taxon>Bacteria</taxon>
        <taxon>Bacillati</taxon>
        <taxon>Actinomycetota</taxon>
        <taxon>Actinomycetes</taxon>
        <taxon>Micrococcales</taxon>
        <taxon>Cellulomonadaceae</taxon>
        <taxon>Cellulomonas</taxon>
    </lineage>
</organism>
<dbReference type="Proteomes" id="UP000577956">
    <property type="component" value="Unassembled WGS sequence"/>
</dbReference>
<protein>
    <submittedName>
        <fullName evidence="3">Putative membrane protein YgcG</fullName>
    </submittedName>
</protein>
<evidence type="ECO:0000313" key="5">
    <source>
        <dbReference type="Proteomes" id="UP000618382"/>
    </source>
</evidence>
<proteinExistence type="predicted"/>
<dbReference type="EMBL" id="JACCBK010000001">
    <property type="protein sequence ID" value="NYD87916.1"/>
    <property type="molecule type" value="Genomic_DNA"/>
</dbReference>
<evidence type="ECO:0000313" key="4">
    <source>
        <dbReference type="Proteomes" id="UP000577956"/>
    </source>
</evidence>
<dbReference type="AlphaFoldDB" id="A0A7Y9FKU1"/>
<accession>A0A7Y9FKU1</accession>
<evidence type="ECO:0000313" key="2">
    <source>
        <dbReference type="EMBL" id="GIG32876.1"/>
    </source>
</evidence>
<dbReference type="RefSeq" id="WP_140460218.1">
    <property type="nucleotide sequence ID" value="NZ_BAABFI010000013.1"/>
</dbReference>
<dbReference type="Proteomes" id="UP000618382">
    <property type="component" value="Unassembled WGS sequence"/>
</dbReference>
<gene>
    <name evidence="3" type="ORF">BKA21_003465</name>
    <name evidence="2" type="ORF">Col01nite_20350</name>
</gene>
<dbReference type="Pfam" id="PF11238">
    <property type="entry name" value="DUF3039"/>
    <property type="match status" value="1"/>
</dbReference>
<evidence type="ECO:0000256" key="1">
    <source>
        <dbReference type="SAM" id="MobiDB-lite"/>
    </source>
</evidence>
<reference evidence="2 5" key="2">
    <citation type="submission" date="2021-01" db="EMBL/GenBank/DDBJ databases">
        <title>Whole genome shotgun sequence of Cellulomonas oligotrophica NBRC 109435.</title>
        <authorList>
            <person name="Komaki H."/>
            <person name="Tamura T."/>
        </authorList>
    </citation>
    <scope>NUCLEOTIDE SEQUENCE [LARGE SCALE GENOMIC DNA]</scope>
    <source>
        <strain evidence="2 5">NBRC 109435</strain>
    </source>
</reference>
<comment type="caution">
    <text evidence="3">The sequence shown here is derived from an EMBL/GenBank/DDBJ whole genome shotgun (WGS) entry which is preliminary data.</text>
</comment>
<reference evidence="3 4" key="1">
    <citation type="submission" date="2020-07" db="EMBL/GenBank/DDBJ databases">
        <title>Sequencing the genomes of 1000 actinobacteria strains.</title>
        <authorList>
            <person name="Klenk H.-P."/>
        </authorList>
    </citation>
    <scope>NUCLEOTIDE SEQUENCE [LARGE SCALE GENOMIC DNA]</scope>
    <source>
        <strain evidence="3 4">DSM 24482</strain>
    </source>
</reference>
<feature type="region of interest" description="Disordered" evidence="1">
    <location>
        <begin position="93"/>
        <end position="128"/>
    </location>
</feature>
<sequence>MSEPTPQPSGPDDPFGPDTRSGTSVLERTESEEQVEPGDHERFAHYVRKEKIMQSAMSGKPVVALCGKVWVPGRDPNKFPVCPVCKEIYEGLREPQDGEGGSDGAGGGGGGRGFFGFGRGKGSGSGGA</sequence>
<feature type="compositionally biased region" description="Gly residues" evidence="1">
    <location>
        <begin position="98"/>
        <end position="128"/>
    </location>
</feature>
<feature type="compositionally biased region" description="Basic and acidic residues" evidence="1">
    <location>
        <begin position="27"/>
        <end position="42"/>
    </location>
</feature>
<name>A0A7Y9FKU1_9CELL</name>